<proteinExistence type="predicted"/>
<dbReference type="AlphaFoldDB" id="A0A6A5SJ15"/>
<dbReference type="EMBL" id="ML976060">
    <property type="protein sequence ID" value="KAF1940621.1"/>
    <property type="molecule type" value="Genomic_DNA"/>
</dbReference>
<accession>A0A6A5SJ15</accession>
<dbReference type="Proteomes" id="UP000800038">
    <property type="component" value="Unassembled WGS sequence"/>
</dbReference>
<feature type="compositionally biased region" description="Basic and acidic residues" evidence="1">
    <location>
        <begin position="145"/>
        <end position="169"/>
    </location>
</feature>
<sequence>MVHVFQKVMTKNPEVTKAVTEDDCNTLKPNPIRCGFLNYDAYLELYNSGLEFERATGRVCMMVHLNFTTRLLAHSATRLLFGGLPKTFDECVRKVYLMRGRSAADMARDARKKTKTQGKDPCANCHRCKRKKYLGHRYPGYYNPHMDEHDGHGHGHDDESVKENDNDNA</sequence>
<evidence type="ECO:0000313" key="2">
    <source>
        <dbReference type="EMBL" id="KAF1940621.1"/>
    </source>
</evidence>
<evidence type="ECO:0000256" key="1">
    <source>
        <dbReference type="SAM" id="MobiDB-lite"/>
    </source>
</evidence>
<organism evidence="2 3">
    <name type="scientific">Clathrospora elynae</name>
    <dbReference type="NCBI Taxonomy" id="706981"/>
    <lineage>
        <taxon>Eukaryota</taxon>
        <taxon>Fungi</taxon>
        <taxon>Dikarya</taxon>
        <taxon>Ascomycota</taxon>
        <taxon>Pezizomycotina</taxon>
        <taxon>Dothideomycetes</taxon>
        <taxon>Pleosporomycetidae</taxon>
        <taxon>Pleosporales</taxon>
        <taxon>Diademaceae</taxon>
        <taxon>Clathrospora</taxon>
    </lineage>
</organism>
<dbReference type="OrthoDB" id="3793343at2759"/>
<reference evidence="2" key="1">
    <citation type="journal article" date="2020" name="Stud. Mycol.">
        <title>101 Dothideomycetes genomes: a test case for predicting lifestyles and emergence of pathogens.</title>
        <authorList>
            <person name="Haridas S."/>
            <person name="Albert R."/>
            <person name="Binder M."/>
            <person name="Bloem J."/>
            <person name="Labutti K."/>
            <person name="Salamov A."/>
            <person name="Andreopoulos B."/>
            <person name="Baker S."/>
            <person name="Barry K."/>
            <person name="Bills G."/>
            <person name="Bluhm B."/>
            <person name="Cannon C."/>
            <person name="Castanera R."/>
            <person name="Culley D."/>
            <person name="Daum C."/>
            <person name="Ezra D."/>
            <person name="Gonzalez J."/>
            <person name="Henrissat B."/>
            <person name="Kuo A."/>
            <person name="Liang C."/>
            <person name="Lipzen A."/>
            <person name="Lutzoni F."/>
            <person name="Magnuson J."/>
            <person name="Mondo S."/>
            <person name="Nolan M."/>
            <person name="Ohm R."/>
            <person name="Pangilinan J."/>
            <person name="Park H.-J."/>
            <person name="Ramirez L."/>
            <person name="Alfaro M."/>
            <person name="Sun H."/>
            <person name="Tritt A."/>
            <person name="Yoshinaga Y."/>
            <person name="Zwiers L.-H."/>
            <person name="Turgeon B."/>
            <person name="Goodwin S."/>
            <person name="Spatafora J."/>
            <person name="Crous P."/>
            <person name="Grigoriev I."/>
        </authorList>
    </citation>
    <scope>NUCLEOTIDE SEQUENCE</scope>
    <source>
        <strain evidence="2">CBS 161.51</strain>
    </source>
</reference>
<name>A0A6A5SJ15_9PLEO</name>
<gene>
    <name evidence="2" type="ORF">EJ02DRAFT_226837</name>
</gene>
<evidence type="ECO:0000313" key="3">
    <source>
        <dbReference type="Proteomes" id="UP000800038"/>
    </source>
</evidence>
<protein>
    <submittedName>
        <fullName evidence="2">Uncharacterized protein</fullName>
    </submittedName>
</protein>
<feature type="region of interest" description="Disordered" evidence="1">
    <location>
        <begin position="144"/>
        <end position="169"/>
    </location>
</feature>
<keyword evidence="3" id="KW-1185">Reference proteome</keyword>